<dbReference type="EMBL" id="CP047900">
    <property type="protein sequence ID" value="QHK22609.1"/>
    <property type="molecule type" value="Genomic_DNA"/>
</dbReference>
<accession>A0A6P1NS45</accession>
<keyword evidence="1" id="KW-0614">Plasmid</keyword>
<keyword evidence="2" id="KW-1185">Reference proteome</keyword>
<dbReference type="KEGG" id="psey:GU243_23885"/>
<dbReference type="InterPro" id="IPR009057">
    <property type="entry name" value="Homeodomain-like_sf"/>
</dbReference>
<dbReference type="Proteomes" id="UP000464186">
    <property type="component" value="Plasmid unnamed2"/>
</dbReference>
<protein>
    <submittedName>
        <fullName evidence="1">Uncharacterized protein</fullName>
    </submittedName>
</protein>
<organism evidence="1 2">
    <name type="scientific">Pseudarthrobacter psychrotolerans</name>
    <dbReference type="NCBI Taxonomy" id="2697569"/>
    <lineage>
        <taxon>Bacteria</taxon>
        <taxon>Bacillati</taxon>
        <taxon>Actinomycetota</taxon>
        <taxon>Actinomycetes</taxon>
        <taxon>Micrococcales</taxon>
        <taxon>Micrococcaceae</taxon>
        <taxon>Pseudarthrobacter</taxon>
    </lineage>
</organism>
<dbReference type="SUPFAM" id="SSF46689">
    <property type="entry name" value="Homeodomain-like"/>
    <property type="match status" value="1"/>
</dbReference>
<gene>
    <name evidence="1" type="ORF">GU243_23885</name>
</gene>
<reference evidence="1 2" key="1">
    <citation type="submission" date="2020-01" db="EMBL/GenBank/DDBJ databases">
        <title>Pseudarthrobacter psychrotolerans sp. nov., isolated from antarctic soil.</title>
        <authorList>
            <person name="Shin Y."/>
            <person name="Park W."/>
        </authorList>
    </citation>
    <scope>NUCLEOTIDE SEQUENCE [LARGE SCALE GENOMIC DNA]</scope>
    <source>
        <strain evidence="1 2">YJ56</strain>
        <plasmid evidence="1 2">unnamed2</plasmid>
    </source>
</reference>
<sequence>MRWQILRRHIEDGVPLTTLAAHEGIGLRTLRRWHAAHKRDGMAGLATGNRGTIGRRSTPELVALVEGLALVKPPLPITAIARKANRIAADHCWPPHSHCKVRAITKGLDPGMGTLAQQGTAAYRDYELAWRHRAERPKHDLAGR</sequence>
<evidence type="ECO:0000313" key="2">
    <source>
        <dbReference type="Proteomes" id="UP000464186"/>
    </source>
</evidence>
<geneLocation type="plasmid" evidence="1 2">
    <name>unnamed2</name>
</geneLocation>
<evidence type="ECO:0000313" key="1">
    <source>
        <dbReference type="EMBL" id="QHK22609.1"/>
    </source>
</evidence>
<proteinExistence type="predicted"/>
<dbReference type="Pfam" id="PF13384">
    <property type="entry name" value="HTH_23"/>
    <property type="match status" value="1"/>
</dbReference>
<dbReference type="AlphaFoldDB" id="A0A6P1NS45"/>
<name>A0A6P1NS45_9MICC</name>